<sequence length="357" mass="37971">MYAHTALTSATTHQGEILSLVGIIANPAASKDIRRLVAQGRVIPDWEKVNTVRRVMLGLQSVGVSNVLAMADSSNLVRRACDVPNLSIDLEFVDMPPFYSEGDTVRAAAAMAEQGVDCLITLGGDGTNRAAVVGSRVIPMVAISTGTNNVFPTMVEGTLAGLAAGMVANGRLDLAQVSQSSKIMNIYVDGELKDIALIDVALSKERFVSTRAIWEIDTLYEVFLTRAEPASIGLSSIGARLEAVSLADEGGLQYSIADSEKSEDGEGSSNRTVLAPIAPGVVPPVLISSWHRMADGERLIIEKRDCTVALDGERSFSVNLSQQLEVEVRREGPPVIDVSLALKIAAKQGLFDLAPEN</sequence>
<dbReference type="Pfam" id="PF01513">
    <property type="entry name" value="NAD_kinase"/>
    <property type="match status" value="1"/>
</dbReference>
<dbReference type="AlphaFoldDB" id="A0A160V9M5"/>
<dbReference type="GO" id="GO:0006741">
    <property type="term" value="P:NADP+ biosynthetic process"/>
    <property type="evidence" value="ECO:0007669"/>
    <property type="project" value="InterPro"/>
</dbReference>
<proteinExistence type="predicted"/>
<dbReference type="GO" id="GO:0003951">
    <property type="term" value="F:NAD+ kinase activity"/>
    <property type="evidence" value="ECO:0007669"/>
    <property type="project" value="InterPro"/>
</dbReference>
<dbReference type="InterPro" id="IPR017438">
    <property type="entry name" value="ATP-NAD_kinase_N"/>
</dbReference>
<evidence type="ECO:0000313" key="1">
    <source>
        <dbReference type="EMBL" id="CUV02588.1"/>
    </source>
</evidence>
<dbReference type="InterPro" id="IPR002504">
    <property type="entry name" value="NADK"/>
</dbReference>
<name>A0A160V9M5_9ZZZZ</name>
<dbReference type="InterPro" id="IPR039065">
    <property type="entry name" value="AcoX-like"/>
</dbReference>
<dbReference type="SUPFAM" id="SSF111331">
    <property type="entry name" value="NAD kinase/diacylglycerol kinase-like"/>
    <property type="match status" value="1"/>
</dbReference>
<gene>
    <name evidence="1" type="ORF">MGWOODY_Clf626</name>
</gene>
<dbReference type="PANTHER" id="PTHR40697">
    <property type="entry name" value="ACETOIN CATABOLISM PROTEIN X"/>
    <property type="match status" value="1"/>
</dbReference>
<reference evidence="1" key="1">
    <citation type="submission" date="2015-10" db="EMBL/GenBank/DDBJ databases">
        <authorList>
            <person name="Gilbert D.G."/>
        </authorList>
    </citation>
    <scope>NUCLEOTIDE SEQUENCE</scope>
</reference>
<dbReference type="Gene3D" id="3.40.50.10330">
    <property type="entry name" value="Probable inorganic polyphosphate/atp-NAD kinase, domain 1"/>
    <property type="match status" value="1"/>
</dbReference>
<accession>A0A160V9M5</accession>
<dbReference type="EMBL" id="FAXA01000274">
    <property type="protein sequence ID" value="CUV02588.1"/>
    <property type="molecule type" value="Genomic_DNA"/>
</dbReference>
<organism evidence="1">
    <name type="scientific">hydrothermal vent metagenome</name>
    <dbReference type="NCBI Taxonomy" id="652676"/>
    <lineage>
        <taxon>unclassified sequences</taxon>
        <taxon>metagenomes</taxon>
        <taxon>ecological metagenomes</taxon>
    </lineage>
</organism>
<dbReference type="InterPro" id="IPR016064">
    <property type="entry name" value="NAD/diacylglycerol_kinase_sf"/>
</dbReference>
<protein>
    <submittedName>
        <fullName evidence="1">Acetoin catabolism protein X</fullName>
    </submittedName>
</protein>
<dbReference type="PANTHER" id="PTHR40697:SF3">
    <property type="entry name" value="ACETOIN CATABOLISM PROTEIN X"/>
    <property type="match status" value="1"/>
</dbReference>